<name>A0A1G5B068_9BACT</name>
<evidence type="ECO:0000313" key="2">
    <source>
        <dbReference type="Proteomes" id="UP000198870"/>
    </source>
</evidence>
<organism evidence="1 2">
    <name type="scientific">Desulfoluna spongiiphila</name>
    <dbReference type="NCBI Taxonomy" id="419481"/>
    <lineage>
        <taxon>Bacteria</taxon>
        <taxon>Pseudomonadati</taxon>
        <taxon>Thermodesulfobacteriota</taxon>
        <taxon>Desulfobacteria</taxon>
        <taxon>Desulfobacterales</taxon>
        <taxon>Desulfolunaceae</taxon>
        <taxon>Desulfoluna</taxon>
    </lineage>
</organism>
<proteinExistence type="predicted"/>
<gene>
    <name evidence="1" type="ORF">SAMN05216233_101552</name>
</gene>
<dbReference type="STRING" id="419481.SAMN05216233_101552"/>
<evidence type="ECO:0000313" key="1">
    <source>
        <dbReference type="EMBL" id="SCX83539.1"/>
    </source>
</evidence>
<protein>
    <submittedName>
        <fullName evidence="1">Uncharacterized protein</fullName>
    </submittedName>
</protein>
<dbReference type="AlphaFoldDB" id="A0A1G5B068"/>
<sequence length="109" mass="12794">MRRLLPFKPQEIAQVEALGEFLLKEDMEDFNRDYSVWSRLPDSVLKIALKKRLALERQVLEKKGASSNEKIHDVVAAGMRLMALARFYYQGSEAYRELIHELYPVQLPW</sequence>
<dbReference type="Proteomes" id="UP000198870">
    <property type="component" value="Unassembled WGS sequence"/>
</dbReference>
<reference evidence="1 2" key="1">
    <citation type="submission" date="2016-10" db="EMBL/GenBank/DDBJ databases">
        <authorList>
            <person name="de Groot N.N."/>
        </authorList>
    </citation>
    <scope>NUCLEOTIDE SEQUENCE [LARGE SCALE GENOMIC DNA]</scope>
    <source>
        <strain evidence="1 2">AA1</strain>
    </source>
</reference>
<keyword evidence="2" id="KW-1185">Reference proteome</keyword>
<dbReference type="EMBL" id="FMUX01000001">
    <property type="protein sequence ID" value="SCX83539.1"/>
    <property type="molecule type" value="Genomic_DNA"/>
</dbReference>
<dbReference type="RefSeq" id="WP_092207951.1">
    <property type="nucleotide sequence ID" value="NZ_FMUX01000001.1"/>
</dbReference>
<accession>A0A1G5B068</accession>